<dbReference type="Proteomes" id="UP001249851">
    <property type="component" value="Unassembled WGS sequence"/>
</dbReference>
<evidence type="ECO:0000259" key="1">
    <source>
        <dbReference type="SMART" id="SM01126"/>
    </source>
</evidence>
<evidence type="ECO:0000313" key="2">
    <source>
        <dbReference type="EMBL" id="KAK2557508.1"/>
    </source>
</evidence>
<dbReference type="PANTHER" id="PTHR47163">
    <property type="entry name" value="DDE_TNP_IS1595 DOMAIN-CONTAINING PROTEIN"/>
    <property type="match status" value="1"/>
</dbReference>
<organism evidence="2 3">
    <name type="scientific">Acropora cervicornis</name>
    <name type="common">Staghorn coral</name>
    <dbReference type="NCBI Taxonomy" id="6130"/>
    <lineage>
        <taxon>Eukaryota</taxon>
        <taxon>Metazoa</taxon>
        <taxon>Cnidaria</taxon>
        <taxon>Anthozoa</taxon>
        <taxon>Hexacorallia</taxon>
        <taxon>Scleractinia</taxon>
        <taxon>Astrocoeniina</taxon>
        <taxon>Acroporidae</taxon>
        <taxon>Acropora</taxon>
    </lineage>
</organism>
<dbReference type="SMART" id="SM01126">
    <property type="entry name" value="DDE_Tnp_IS1595"/>
    <property type="match status" value="1"/>
</dbReference>
<comment type="caution">
    <text evidence="2">The sequence shown here is derived from an EMBL/GenBank/DDBJ whole genome shotgun (WGS) entry which is preliminary data.</text>
</comment>
<dbReference type="EMBL" id="JARQWQ010000049">
    <property type="protein sequence ID" value="KAK2557508.1"/>
    <property type="molecule type" value="Genomic_DNA"/>
</dbReference>
<feature type="domain" description="ISXO2-like transposase" evidence="1">
    <location>
        <begin position="1"/>
        <end position="122"/>
    </location>
</feature>
<proteinExistence type="predicted"/>
<dbReference type="AlphaFoldDB" id="A0AAD9V193"/>
<reference evidence="2" key="2">
    <citation type="journal article" date="2023" name="Science">
        <title>Genomic signatures of disease resistance in endangered staghorn corals.</title>
        <authorList>
            <person name="Vollmer S.V."/>
            <person name="Selwyn J.D."/>
            <person name="Despard B.A."/>
            <person name="Roesel C.L."/>
        </authorList>
    </citation>
    <scope>NUCLEOTIDE SEQUENCE</scope>
    <source>
        <strain evidence="2">K2</strain>
    </source>
</reference>
<dbReference type="Pfam" id="PF12762">
    <property type="entry name" value="DDE_Tnp_IS1595"/>
    <property type="match status" value="1"/>
</dbReference>
<protein>
    <recommendedName>
        <fullName evidence="1">ISXO2-like transposase domain-containing protein</fullName>
    </recommendedName>
</protein>
<dbReference type="InterPro" id="IPR024445">
    <property type="entry name" value="Tnp_ISXO2-like"/>
</dbReference>
<evidence type="ECO:0000313" key="3">
    <source>
        <dbReference type="Proteomes" id="UP001249851"/>
    </source>
</evidence>
<sequence length="144" mass="17059">MPSGHVVEGEWVFGGIEEDSRNCFMMTVEDRSDKTLLKRIQEWIEPGSTIVSDCWKAFSNLSKYGYIHKTMNHYSVEFVSPEGYDTNKQERHWRQMKMHPSTHGRKKEHYSSYLTEFNWQHVNRGKDLLEVFLKDVAQIRLSTQ</sequence>
<keyword evidence="3" id="KW-1185">Reference proteome</keyword>
<name>A0AAD9V193_ACRCE</name>
<reference evidence="2" key="1">
    <citation type="journal article" date="2023" name="G3 (Bethesda)">
        <title>Whole genome assembly and annotation of the endangered Caribbean coral Acropora cervicornis.</title>
        <authorList>
            <person name="Selwyn J.D."/>
            <person name="Vollmer S.V."/>
        </authorList>
    </citation>
    <scope>NUCLEOTIDE SEQUENCE</scope>
    <source>
        <strain evidence="2">K2</strain>
    </source>
</reference>
<dbReference type="InterPro" id="IPR053164">
    <property type="entry name" value="IS1016-like_transposase"/>
</dbReference>
<gene>
    <name evidence="2" type="ORF">P5673_020255</name>
</gene>
<dbReference type="PANTHER" id="PTHR47163:SF2">
    <property type="entry name" value="SI:DKEY-17M8.2"/>
    <property type="match status" value="1"/>
</dbReference>
<accession>A0AAD9V193</accession>